<evidence type="ECO:0000256" key="1">
    <source>
        <dbReference type="ARBA" id="ARBA00022679"/>
    </source>
</evidence>
<name>A0ABX7IM37_9ACTO</name>
<proteinExistence type="predicted"/>
<feature type="domain" description="N-acetyltransferase" evidence="3">
    <location>
        <begin position="168"/>
        <end position="321"/>
    </location>
</feature>
<keyword evidence="1" id="KW-0808">Transferase</keyword>
<protein>
    <submittedName>
        <fullName evidence="4">GNAT family N-acetyltransferase</fullName>
    </submittedName>
</protein>
<dbReference type="RefSeq" id="WP_204425520.1">
    <property type="nucleotide sequence ID" value="NZ_CP070228.1"/>
</dbReference>
<dbReference type="Proteomes" id="UP000602653">
    <property type="component" value="Chromosome"/>
</dbReference>
<organism evidence="4 5">
    <name type="scientific">Arcanobacterium phocisimile</name>
    <dbReference type="NCBI Taxonomy" id="1302235"/>
    <lineage>
        <taxon>Bacteria</taxon>
        <taxon>Bacillati</taxon>
        <taxon>Actinomycetota</taxon>
        <taxon>Actinomycetes</taxon>
        <taxon>Actinomycetales</taxon>
        <taxon>Actinomycetaceae</taxon>
        <taxon>Arcanobacterium</taxon>
    </lineage>
</organism>
<evidence type="ECO:0000256" key="2">
    <source>
        <dbReference type="ARBA" id="ARBA00023315"/>
    </source>
</evidence>
<dbReference type="Pfam" id="PF00583">
    <property type="entry name" value="Acetyltransf_1"/>
    <property type="match status" value="1"/>
</dbReference>
<evidence type="ECO:0000259" key="3">
    <source>
        <dbReference type="PROSITE" id="PS51186"/>
    </source>
</evidence>
<evidence type="ECO:0000313" key="4">
    <source>
        <dbReference type="EMBL" id="QRV02873.1"/>
    </source>
</evidence>
<dbReference type="CDD" id="cd04301">
    <property type="entry name" value="NAT_SF"/>
    <property type="match status" value="2"/>
</dbReference>
<sequence length="321" mass="35602">MKNSKNWTWTELHSSHLPLLVKLISAIEDFDEAPIRTAESEIMTYFDDSHVWKAQGAWDGQTLIAFGLARAPQIGSGDSTITLSGGVLPHWRSQGLGAELLERQIRVARDIAQNLASLSPRALLYIESDYQNFSQLALARGFTRQATFVQVRGRTQSTYQLPDISEYVKIHPLGDGHIDDIRRIHNATVAESPLFDVHSVDSWTASLAHLDREWCLVAYDTFGDRPRVVGYLLASVFTSVIDGQETADAYIDEVVVVPQWRDSGVGSALVYTALQNFHVAGYPAVVADVAVYDPQGTPFADIFDVNDFVELGRTHVMALNL</sequence>
<dbReference type="PROSITE" id="PS51186">
    <property type="entry name" value="GNAT"/>
    <property type="match status" value="1"/>
</dbReference>
<gene>
    <name evidence="4" type="ORF">JTE88_03890</name>
</gene>
<keyword evidence="5" id="KW-1185">Reference proteome</keyword>
<dbReference type="PANTHER" id="PTHR43877:SF1">
    <property type="entry name" value="ACETYLTRANSFERASE"/>
    <property type="match status" value="1"/>
</dbReference>
<reference evidence="4 5" key="1">
    <citation type="submission" date="2021-02" db="EMBL/GenBank/DDBJ databases">
        <title>Complete Genome Sequence of Arcanobacterium phocisimile strain DSM 26142T from a harbour seal.</title>
        <authorList>
            <person name="Borowiak M."/>
            <person name="Alssahen M."/>
            <person name="Malorny B."/>
            <person name="Laemmler C."/>
            <person name="Siebert U."/>
            <person name="Ploetz M."/>
            <person name="Abdulmawjood A."/>
        </authorList>
    </citation>
    <scope>NUCLEOTIDE SEQUENCE [LARGE SCALE GENOMIC DNA]</scope>
    <source>
        <strain evidence="4 5">DSM 26142</strain>
    </source>
</reference>
<dbReference type="PANTHER" id="PTHR43877">
    <property type="entry name" value="AMINOALKYLPHOSPHONATE N-ACETYLTRANSFERASE-RELATED-RELATED"/>
    <property type="match status" value="1"/>
</dbReference>
<dbReference type="InterPro" id="IPR050832">
    <property type="entry name" value="Bact_Acetyltransf"/>
</dbReference>
<keyword evidence="2" id="KW-0012">Acyltransferase</keyword>
<dbReference type="InterPro" id="IPR000182">
    <property type="entry name" value="GNAT_dom"/>
</dbReference>
<dbReference type="Gene3D" id="3.40.630.30">
    <property type="match status" value="1"/>
</dbReference>
<dbReference type="InterPro" id="IPR016181">
    <property type="entry name" value="Acyl_CoA_acyltransferase"/>
</dbReference>
<accession>A0ABX7IM37</accession>
<dbReference type="EMBL" id="CP070228">
    <property type="protein sequence ID" value="QRV02873.1"/>
    <property type="molecule type" value="Genomic_DNA"/>
</dbReference>
<evidence type="ECO:0000313" key="5">
    <source>
        <dbReference type="Proteomes" id="UP000602653"/>
    </source>
</evidence>
<dbReference type="SUPFAM" id="SSF55729">
    <property type="entry name" value="Acyl-CoA N-acyltransferases (Nat)"/>
    <property type="match status" value="2"/>
</dbReference>